<dbReference type="AlphaFoldDB" id="A0A926EQU1"/>
<dbReference type="EMBL" id="JACRTD010000002">
    <property type="protein sequence ID" value="MBC8584679.1"/>
    <property type="molecule type" value="Genomic_DNA"/>
</dbReference>
<keyword evidence="2" id="KW-1185">Reference proteome</keyword>
<sequence length="126" mass="14346">MKRVGVAVVVFALLIALSGLSLWHLHTVTQDMTETLSQIKEYINNNEIGQAQSLTDQVIHQWHVNEKVMTRYVHHHQLDEITGIIARLPSLAQYGDISEFAAEVEHTRVLIAHIWDSEIPSPKNIF</sequence>
<reference evidence="1" key="1">
    <citation type="submission" date="2020-08" db="EMBL/GenBank/DDBJ databases">
        <title>Genome public.</title>
        <authorList>
            <person name="Liu C."/>
            <person name="Sun Q."/>
        </authorList>
    </citation>
    <scope>NUCLEOTIDE SEQUENCE</scope>
    <source>
        <strain evidence="1">NSJ-64</strain>
    </source>
</reference>
<comment type="caution">
    <text evidence="1">The sequence shown here is derived from an EMBL/GenBank/DDBJ whole genome shotgun (WGS) entry which is preliminary data.</text>
</comment>
<name>A0A926EQU1_9FIRM</name>
<accession>A0A926EQU1</accession>
<dbReference type="RefSeq" id="WP_262394502.1">
    <property type="nucleotide sequence ID" value="NZ_JACRTD010000002.1"/>
</dbReference>
<gene>
    <name evidence="1" type="ORF">H8705_03705</name>
</gene>
<evidence type="ECO:0000313" key="2">
    <source>
        <dbReference type="Proteomes" id="UP000623678"/>
    </source>
</evidence>
<evidence type="ECO:0000313" key="1">
    <source>
        <dbReference type="EMBL" id="MBC8584679.1"/>
    </source>
</evidence>
<dbReference type="Proteomes" id="UP000623678">
    <property type="component" value="Unassembled WGS sequence"/>
</dbReference>
<dbReference type="InterPro" id="IPR025373">
    <property type="entry name" value="DUF4363"/>
</dbReference>
<organism evidence="1 2">
    <name type="scientific">Youxingia wuxianensis</name>
    <dbReference type="NCBI Taxonomy" id="2763678"/>
    <lineage>
        <taxon>Bacteria</taxon>
        <taxon>Bacillati</taxon>
        <taxon>Bacillota</taxon>
        <taxon>Clostridia</taxon>
        <taxon>Eubacteriales</taxon>
        <taxon>Oscillospiraceae</taxon>
        <taxon>Youxingia</taxon>
    </lineage>
</organism>
<dbReference type="Pfam" id="PF14276">
    <property type="entry name" value="DUF4363"/>
    <property type="match status" value="1"/>
</dbReference>
<protein>
    <submittedName>
        <fullName evidence="1">DUF4363 family protein</fullName>
    </submittedName>
</protein>
<proteinExistence type="predicted"/>